<dbReference type="Gene3D" id="2.60.60.30">
    <property type="entry name" value="sav2460 like domains"/>
    <property type="match status" value="1"/>
</dbReference>
<name>A0A2M8WW24_9MICO</name>
<evidence type="ECO:0000256" key="1">
    <source>
        <dbReference type="ARBA" id="ARBA00008775"/>
    </source>
</evidence>
<dbReference type="RefSeq" id="WP_100349027.1">
    <property type="nucleotide sequence ID" value="NZ_PGTZ01000006.1"/>
</dbReference>
<proteinExistence type="inferred from homology"/>
<organism evidence="3 4">
    <name type="scientific">Luteimicrobium subarcticum</name>
    <dbReference type="NCBI Taxonomy" id="620910"/>
    <lineage>
        <taxon>Bacteria</taxon>
        <taxon>Bacillati</taxon>
        <taxon>Actinomycetota</taxon>
        <taxon>Actinomycetes</taxon>
        <taxon>Micrococcales</taxon>
        <taxon>Luteimicrobium</taxon>
    </lineage>
</organism>
<sequence>MAIALAKGGNISLEKVAPGMTHAVVGLGWKPRVTDGAEFDLDASAILVDERGRALSDEHFVFYGNLQDPTGAVVHQGDERSGGTGNDDDETITVDLSALDPRVSRVVIVASIYDADRRRQSFGQVSDAYIRVYDGDDADNREKVVTFDLGEDASTETALVFGEVYRHGGEWKFRAIGQGFTSGLAGVIAEYGLQAA</sequence>
<dbReference type="Pfam" id="PF02342">
    <property type="entry name" value="TerD"/>
    <property type="match status" value="1"/>
</dbReference>
<gene>
    <name evidence="3" type="ORF">CLV34_0966</name>
</gene>
<dbReference type="InterPro" id="IPR003325">
    <property type="entry name" value="TerD"/>
</dbReference>
<dbReference type="CDD" id="cd06974">
    <property type="entry name" value="TerD_like"/>
    <property type="match status" value="1"/>
</dbReference>
<comment type="similarity">
    <text evidence="1">Belongs to the CAPAB/TerDEXZ family.</text>
</comment>
<feature type="domain" description="TerD" evidence="2">
    <location>
        <begin position="1"/>
        <end position="191"/>
    </location>
</feature>
<keyword evidence="4" id="KW-1185">Reference proteome</keyword>
<dbReference type="PANTHER" id="PTHR32097:SF4">
    <property type="entry name" value="GENERAL STRESS PROTEIN 16U"/>
    <property type="match status" value="1"/>
</dbReference>
<protein>
    <submittedName>
        <fullName evidence="3">Tellurium resistance protein TerD</fullName>
    </submittedName>
</protein>
<evidence type="ECO:0000313" key="4">
    <source>
        <dbReference type="Proteomes" id="UP000231586"/>
    </source>
</evidence>
<evidence type="ECO:0000259" key="2">
    <source>
        <dbReference type="Pfam" id="PF02342"/>
    </source>
</evidence>
<dbReference type="Proteomes" id="UP000231586">
    <property type="component" value="Unassembled WGS sequence"/>
</dbReference>
<dbReference type="PANTHER" id="PTHR32097">
    <property type="entry name" value="CAMP-BINDING PROTEIN 1-RELATED"/>
    <property type="match status" value="1"/>
</dbReference>
<evidence type="ECO:0000313" key="3">
    <source>
        <dbReference type="EMBL" id="PJI95113.1"/>
    </source>
</evidence>
<dbReference type="InterPro" id="IPR051324">
    <property type="entry name" value="Stress/Tellurium_Resist"/>
</dbReference>
<accession>A0A2M8WW24</accession>
<dbReference type="AlphaFoldDB" id="A0A2M8WW24"/>
<comment type="caution">
    <text evidence="3">The sequence shown here is derived from an EMBL/GenBank/DDBJ whole genome shotgun (WGS) entry which is preliminary data.</text>
</comment>
<reference evidence="3 4" key="1">
    <citation type="submission" date="2017-11" db="EMBL/GenBank/DDBJ databases">
        <title>Genomic Encyclopedia of Archaeal and Bacterial Type Strains, Phase II (KMG-II): From Individual Species to Whole Genera.</title>
        <authorList>
            <person name="Goeker M."/>
        </authorList>
    </citation>
    <scope>NUCLEOTIDE SEQUENCE [LARGE SCALE GENOMIC DNA]</scope>
    <source>
        <strain evidence="3 4">DSM 22413</strain>
    </source>
</reference>
<dbReference type="OrthoDB" id="56224at2"/>
<dbReference type="EMBL" id="PGTZ01000006">
    <property type="protein sequence ID" value="PJI95113.1"/>
    <property type="molecule type" value="Genomic_DNA"/>
</dbReference>